<reference evidence="3" key="1">
    <citation type="submission" date="2020-07" db="EMBL/GenBank/DDBJ databases">
        <authorList>
            <person name="Lin J."/>
        </authorList>
    </citation>
    <scope>NUCLEOTIDE SEQUENCE</scope>
</reference>
<evidence type="ECO:0000256" key="1">
    <source>
        <dbReference type="SAM" id="MobiDB-lite"/>
    </source>
</evidence>
<keyword evidence="2" id="KW-0812">Transmembrane</keyword>
<dbReference type="EMBL" id="LR862131">
    <property type="protein sequence ID" value="CAD1836630.1"/>
    <property type="molecule type" value="Genomic_DNA"/>
</dbReference>
<organism evidence="3">
    <name type="scientific">Ananas comosus var. bracteatus</name>
    <name type="common">red pineapple</name>
    <dbReference type="NCBI Taxonomy" id="296719"/>
    <lineage>
        <taxon>Eukaryota</taxon>
        <taxon>Viridiplantae</taxon>
        <taxon>Streptophyta</taxon>
        <taxon>Embryophyta</taxon>
        <taxon>Tracheophyta</taxon>
        <taxon>Spermatophyta</taxon>
        <taxon>Magnoliopsida</taxon>
        <taxon>Liliopsida</taxon>
        <taxon>Poales</taxon>
        <taxon>Bromeliaceae</taxon>
        <taxon>Bromelioideae</taxon>
        <taxon>Ananas</taxon>
    </lineage>
</organism>
<accession>A0A6V7Q0U4</accession>
<keyword evidence="2" id="KW-0472">Membrane</keyword>
<dbReference type="AlphaFoldDB" id="A0A6V7Q0U4"/>
<keyword evidence="2" id="KW-1133">Transmembrane helix</keyword>
<feature type="region of interest" description="Disordered" evidence="1">
    <location>
        <begin position="29"/>
        <end position="152"/>
    </location>
</feature>
<sequence length="152" mass="16577">MGCRVVLHPFCDVFVFVFVLALFVGNARGDGPQRPNGPKEVHLVGPQRLGGGPDELLPGRSPPPQPSAAFTDGQKDPLPPPPPSTTDKNSQKSDERLHRLLWSRRFGPWGPPVVKSLDALPPSEIVYPPPPPTGAKNDQSGFRRFPWPPDEP</sequence>
<protein>
    <submittedName>
        <fullName evidence="3">Uncharacterized protein</fullName>
    </submittedName>
</protein>
<feature type="compositionally biased region" description="Basic and acidic residues" evidence="1">
    <location>
        <begin position="89"/>
        <end position="98"/>
    </location>
</feature>
<evidence type="ECO:0000313" key="3">
    <source>
        <dbReference type="EMBL" id="CAD1836630.1"/>
    </source>
</evidence>
<evidence type="ECO:0000256" key="2">
    <source>
        <dbReference type="SAM" id="Phobius"/>
    </source>
</evidence>
<gene>
    <name evidence="3" type="ORF">CB5_LOCUS19841</name>
</gene>
<proteinExistence type="predicted"/>
<name>A0A6V7Q0U4_ANACO</name>
<feature type="transmembrane region" description="Helical" evidence="2">
    <location>
        <begin position="6"/>
        <end position="25"/>
    </location>
</feature>